<dbReference type="CDD" id="cd00429">
    <property type="entry name" value="RPE"/>
    <property type="match status" value="1"/>
</dbReference>
<dbReference type="AlphaFoldDB" id="A0A7L6N560"/>
<dbReference type="InterPro" id="IPR013785">
    <property type="entry name" value="Aldolase_TIM"/>
</dbReference>
<protein>
    <submittedName>
        <fullName evidence="3">Ribulose-phosphate 3-epimerase</fullName>
        <ecNumber evidence="3">5.1.3.1</ecNumber>
    </submittedName>
</protein>
<dbReference type="GO" id="GO:0046872">
    <property type="term" value="F:metal ion binding"/>
    <property type="evidence" value="ECO:0007669"/>
    <property type="project" value="UniProtKB-KW"/>
</dbReference>
<dbReference type="GO" id="GO:0005975">
    <property type="term" value="P:carbohydrate metabolic process"/>
    <property type="evidence" value="ECO:0007669"/>
    <property type="project" value="InterPro"/>
</dbReference>
<dbReference type="GO" id="GO:0004750">
    <property type="term" value="F:D-ribulose-phosphate 3-epimerase activity"/>
    <property type="evidence" value="ECO:0007669"/>
    <property type="project" value="UniProtKB-EC"/>
</dbReference>
<proteinExistence type="predicted"/>
<dbReference type="RefSeq" id="WP_312031468.1">
    <property type="nucleotide sequence ID" value="NZ_CP051151.1"/>
</dbReference>
<evidence type="ECO:0000313" key="3">
    <source>
        <dbReference type="EMBL" id="QLY40622.1"/>
    </source>
</evidence>
<keyword evidence="2 3" id="KW-0413">Isomerase</keyword>
<dbReference type="PANTHER" id="PTHR11749">
    <property type="entry name" value="RIBULOSE-5-PHOSPHATE-3-EPIMERASE"/>
    <property type="match status" value="1"/>
</dbReference>
<dbReference type="InterPro" id="IPR000056">
    <property type="entry name" value="Ribul_P_3_epim-like"/>
</dbReference>
<dbReference type="InterPro" id="IPR011060">
    <property type="entry name" value="RibuloseP-bd_barrel"/>
</dbReference>
<evidence type="ECO:0000313" key="4">
    <source>
        <dbReference type="Proteomes" id="UP000512167"/>
    </source>
</evidence>
<keyword evidence="1" id="KW-0479">Metal-binding</keyword>
<gene>
    <name evidence="3" type="ORF">HF295_07100</name>
</gene>
<evidence type="ECO:0000256" key="1">
    <source>
        <dbReference type="ARBA" id="ARBA00022723"/>
    </source>
</evidence>
<accession>A0A7L6N560</accession>
<dbReference type="Pfam" id="PF00834">
    <property type="entry name" value="Ribul_P_3_epim"/>
    <property type="match status" value="1"/>
</dbReference>
<dbReference type="Gene3D" id="3.20.20.70">
    <property type="entry name" value="Aldolase class I"/>
    <property type="match status" value="1"/>
</dbReference>
<dbReference type="Proteomes" id="UP000512167">
    <property type="component" value="Chromosome"/>
</dbReference>
<dbReference type="NCBIfam" id="NF004076">
    <property type="entry name" value="PRK05581.1-4"/>
    <property type="match status" value="1"/>
</dbReference>
<dbReference type="SUPFAM" id="SSF51366">
    <property type="entry name" value="Ribulose-phoshate binding barrel"/>
    <property type="match status" value="1"/>
</dbReference>
<name>A0A7L6N560_9MOLU</name>
<evidence type="ECO:0000256" key="2">
    <source>
        <dbReference type="ARBA" id="ARBA00023235"/>
    </source>
</evidence>
<keyword evidence="4" id="KW-1185">Reference proteome</keyword>
<organism evidence="3 4">
    <name type="scientific">Hujiaoplasma nucleasis</name>
    <dbReference type="NCBI Taxonomy" id="2725268"/>
    <lineage>
        <taxon>Bacteria</taxon>
        <taxon>Bacillati</taxon>
        <taxon>Mycoplasmatota</taxon>
        <taxon>Mollicutes</taxon>
        <taxon>Candidatus Izemoplasmatales</taxon>
        <taxon>Hujiaoplasmataceae</taxon>
        <taxon>Hujiaoplasma</taxon>
    </lineage>
</organism>
<reference evidence="3 4" key="1">
    <citation type="submission" date="2020-04" db="EMBL/GenBank/DDBJ databases">
        <authorList>
            <person name="Zheng R.K."/>
            <person name="Sun C.M."/>
        </authorList>
    </citation>
    <scope>NUCLEOTIDE SEQUENCE [LARGE SCALE GENOMIC DNA]</scope>
    <source>
        <strain evidence="4">zrk29</strain>
    </source>
</reference>
<dbReference type="EMBL" id="CP051151">
    <property type="protein sequence ID" value="QLY40622.1"/>
    <property type="molecule type" value="Genomic_DNA"/>
</dbReference>
<sequence length="222" mass="26305">MMKYFATSMMCVDYFNLKDQIKIIEKHTDYYHIDIMDGHFVPNLALSFDFIKQLRAYTNKAIDAHLMMTDPEKFIDLLMELKVDYISLHPKTIEKDVFRIIKKLKENHIKFGIVLSPSMGLDDIYYYRHHVDKITVMTVEPGFAGQKVIPEAIDKIKEVFEYRKQHQLDFLIEVDGSNNFETFEDYYKNGTDIFILGSTLFKEEDLNQSYQNIKDYIGRIHD</sequence>
<dbReference type="EC" id="5.1.3.1" evidence="3"/>
<dbReference type="KEGG" id="tbk:HF295_07100"/>